<protein>
    <submittedName>
        <fullName evidence="1">Uncharacterized protein</fullName>
    </submittedName>
</protein>
<reference evidence="1 2" key="1">
    <citation type="journal article" date="2006" name="Science">
        <title>The genome of black cottonwood, Populus trichocarpa (Torr. &amp; Gray).</title>
        <authorList>
            <person name="Tuskan G.A."/>
            <person name="Difazio S."/>
            <person name="Jansson S."/>
            <person name="Bohlmann J."/>
            <person name="Grigoriev I."/>
            <person name="Hellsten U."/>
            <person name="Putnam N."/>
            <person name="Ralph S."/>
            <person name="Rombauts S."/>
            <person name="Salamov A."/>
            <person name="Schein J."/>
            <person name="Sterck L."/>
            <person name="Aerts A."/>
            <person name="Bhalerao R.R."/>
            <person name="Bhalerao R.P."/>
            <person name="Blaudez D."/>
            <person name="Boerjan W."/>
            <person name="Brun A."/>
            <person name="Brunner A."/>
            <person name="Busov V."/>
            <person name="Campbell M."/>
            <person name="Carlson J."/>
            <person name="Chalot M."/>
            <person name="Chapman J."/>
            <person name="Chen G.L."/>
            <person name="Cooper D."/>
            <person name="Coutinho P.M."/>
            <person name="Couturier J."/>
            <person name="Covert S."/>
            <person name="Cronk Q."/>
            <person name="Cunningham R."/>
            <person name="Davis J."/>
            <person name="Degroeve S."/>
            <person name="Dejardin A."/>
            <person name="Depamphilis C."/>
            <person name="Detter J."/>
            <person name="Dirks B."/>
            <person name="Dubchak I."/>
            <person name="Duplessis S."/>
            <person name="Ehlting J."/>
            <person name="Ellis B."/>
            <person name="Gendler K."/>
            <person name="Goodstein D."/>
            <person name="Gribskov M."/>
            <person name="Grimwood J."/>
            <person name="Groover A."/>
            <person name="Gunter L."/>
            <person name="Hamberger B."/>
            <person name="Heinze B."/>
            <person name="Helariutta Y."/>
            <person name="Henrissat B."/>
            <person name="Holligan D."/>
            <person name="Holt R."/>
            <person name="Huang W."/>
            <person name="Islam-Faridi N."/>
            <person name="Jones S."/>
            <person name="Jones-Rhoades M."/>
            <person name="Jorgensen R."/>
            <person name="Joshi C."/>
            <person name="Kangasjarvi J."/>
            <person name="Karlsson J."/>
            <person name="Kelleher C."/>
            <person name="Kirkpatrick R."/>
            <person name="Kirst M."/>
            <person name="Kohler A."/>
            <person name="Kalluri U."/>
            <person name="Larimer F."/>
            <person name="Leebens-Mack J."/>
            <person name="Leple J.C."/>
            <person name="Locascio P."/>
            <person name="Lou Y."/>
            <person name="Lucas S."/>
            <person name="Martin F."/>
            <person name="Montanini B."/>
            <person name="Napoli C."/>
            <person name="Nelson D.R."/>
            <person name="Nelson C."/>
            <person name="Nieminen K."/>
            <person name="Nilsson O."/>
            <person name="Pereda V."/>
            <person name="Peter G."/>
            <person name="Philippe R."/>
            <person name="Pilate G."/>
            <person name="Poliakov A."/>
            <person name="Razumovskaya J."/>
            <person name="Richardson P."/>
            <person name="Rinaldi C."/>
            <person name="Ritland K."/>
            <person name="Rouze P."/>
            <person name="Ryaboy D."/>
            <person name="Schmutz J."/>
            <person name="Schrader J."/>
            <person name="Segerman B."/>
            <person name="Shin H."/>
            <person name="Siddiqui A."/>
            <person name="Sterky F."/>
            <person name="Terry A."/>
            <person name="Tsai C.J."/>
            <person name="Uberbacher E."/>
            <person name="Unneberg P."/>
            <person name="Vahala J."/>
            <person name="Wall K."/>
            <person name="Wessler S."/>
            <person name="Yang G."/>
            <person name="Yin T."/>
            <person name="Douglas C."/>
            <person name="Marra M."/>
            <person name="Sandberg G."/>
            <person name="Van de Peer Y."/>
            <person name="Rokhsar D."/>
        </authorList>
    </citation>
    <scope>NUCLEOTIDE SEQUENCE [LARGE SCALE GENOMIC DNA]</scope>
    <source>
        <strain evidence="2">cv. Nisqually</strain>
    </source>
</reference>
<gene>
    <name evidence="1" type="ORF">POPTR_001G205601v4</name>
</gene>
<organism evidence="1 2">
    <name type="scientific">Populus trichocarpa</name>
    <name type="common">Western balsam poplar</name>
    <name type="synonym">Populus balsamifera subsp. trichocarpa</name>
    <dbReference type="NCBI Taxonomy" id="3694"/>
    <lineage>
        <taxon>Eukaryota</taxon>
        <taxon>Viridiplantae</taxon>
        <taxon>Streptophyta</taxon>
        <taxon>Embryophyta</taxon>
        <taxon>Tracheophyta</taxon>
        <taxon>Spermatophyta</taxon>
        <taxon>Magnoliopsida</taxon>
        <taxon>eudicotyledons</taxon>
        <taxon>Gunneridae</taxon>
        <taxon>Pentapetalae</taxon>
        <taxon>rosids</taxon>
        <taxon>fabids</taxon>
        <taxon>Malpighiales</taxon>
        <taxon>Salicaceae</taxon>
        <taxon>Saliceae</taxon>
        <taxon>Populus</taxon>
    </lineage>
</organism>
<dbReference type="Proteomes" id="UP000006729">
    <property type="component" value="Chromosome 1"/>
</dbReference>
<sequence length="153" mass="17305">MSGGRKKTQEIRGSKKFRHAGIEPSLYSKFDRMFSNVVVTGHYAWTPSFRSLFDDDVNQSTQDVNVNEEENLEEGSGDLEEDGIPNYTNDVCNLVARVNIGNSSTTNSSGKRKAREQCGEQNKKKSKKSYGFEAQLLSCWDQLLDRVSIRNEK</sequence>
<accession>A0ACC0TKA0</accession>
<keyword evidence="2" id="KW-1185">Reference proteome</keyword>
<comment type="caution">
    <text evidence="1">The sequence shown here is derived from an EMBL/GenBank/DDBJ whole genome shotgun (WGS) entry which is preliminary data.</text>
</comment>
<evidence type="ECO:0000313" key="1">
    <source>
        <dbReference type="EMBL" id="KAI9402007.1"/>
    </source>
</evidence>
<dbReference type="EMBL" id="CM009290">
    <property type="protein sequence ID" value="KAI9402007.1"/>
    <property type="molecule type" value="Genomic_DNA"/>
</dbReference>
<name>A0ACC0TKA0_POPTR</name>
<evidence type="ECO:0000313" key="2">
    <source>
        <dbReference type="Proteomes" id="UP000006729"/>
    </source>
</evidence>
<proteinExistence type="predicted"/>